<reference evidence="2" key="1">
    <citation type="submission" date="2011-01" db="EMBL/GenBank/DDBJ databases">
        <authorList>
            <person name="Muzny D."/>
            <person name="Qin X."/>
            <person name="Buhay C."/>
            <person name="Dugan-Rocha S."/>
            <person name="Ding Y."/>
            <person name="Chen G."/>
            <person name="Hawes A."/>
            <person name="Holder M."/>
            <person name="Jhangiani S."/>
            <person name="Johnson A."/>
            <person name="Khan Z."/>
            <person name="Li Z."/>
            <person name="Liu W."/>
            <person name="Liu X."/>
            <person name="Perez L."/>
            <person name="Shen H."/>
            <person name="Wang Q."/>
            <person name="Watt J."/>
            <person name="Xi L."/>
            <person name="Xin Y."/>
            <person name="Zhou J."/>
            <person name="Deng J."/>
            <person name="Jiang H."/>
            <person name="Liu Y."/>
            <person name="Qu J."/>
            <person name="Song X.-Z."/>
            <person name="Zhang L."/>
            <person name="Villasana D."/>
            <person name="Johnson A."/>
            <person name="Liu J."/>
            <person name="Liyanage D."/>
            <person name="Lorensuhewa L."/>
            <person name="Robinson T."/>
            <person name="Song A."/>
            <person name="Song B.-B."/>
            <person name="Dinh H."/>
            <person name="Thornton R."/>
            <person name="Coyle M."/>
            <person name="Francisco L."/>
            <person name="Jackson L."/>
            <person name="Javaid M."/>
            <person name="Korchina V."/>
            <person name="Kovar C."/>
            <person name="Mata R."/>
            <person name="Mathew T."/>
            <person name="Ngo R."/>
            <person name="Nguyen L."/>
            <person name="Nguyen N."/>
            <person name="Okwuonu G."/>
            <person name="Ongeri F."/>
            <person name="Pham C."/>
            <person name="Simmons D."/>
            <person name="Wilczek-Boney K."/>
            <person name="Hale W."/>
            <person name="Jakkamsetti A."/>
            <person name="Pham P."/>
            <person name="Ruth R."/>
            <person name="San Lucas F."/>
            <person name="Warren J."/>
            <person name="Zhang J."/>
            <person name="Zhao Z."/>
            <person name="Zhou C."/>
            <person name="Zhu D."/>
            <person name="Lee S."/>
            <person name="Bess C."/>
            <person name="Blankenburg K."/>
            <person name="Forbes L."/>
            <person name="Fu Q."/>
            <person name="Gubbala S."/>
            <person name="Hirani K."/>
            <person name="Jayaseelan J.C."/>
            <person name="Lara F."/>
            <person name="Munidasa M."/>
            <person name="Palculict T."/>
            <person name="Patil S."/>
            <person name="Pu L.-L."/>
            <person name="Saada N."/>
            <person name="Tang L."/>
            <person name="Weissenberger G."/>
            <person name="Zhu Y."/>
            <person name="Hemphill L."/>
            <person name="Shang Y."/>
            <person name="Youmans B."/>
            <person name="Ayvaz T."/>
            <person name="Ross M."/>
            <person name="Santibanez J."/>
            <person name="Aqrawi P."/>
            <person name="Gross S."/>
            <person name="Joshi V."/>
            <person name="Fowler G."/>
            <person name="Nazareth L."/>
            <person name="Reid J."/>
            <person name="Worley K."/>
            <person name="Petrosino J."/>
            <person name="Highlander S."/>
            <person name="Gibbs R."/>
        </authorList>
    </citation>
    <scope>NUCLEOTIDE SEQUENCE [LARGE SCALE GENOMIC DNA]</scope>
    <source>
        <strain evidence="2">ATCC 19414</strain>
    </source>
</reference>
<organism evidence="2 3">
    <name type="scientific">Erysipelothrix rhusiopathiae ATCC 19414</name>
    <dbReference type="NCBI Taxonomy" id="525280"/>
    <lineage>
        <taxon>Bacteria</taxon>
        <taxon>Bacillati</taxon>
        <taxon>Bacillota</taxon>
        <taxon>Erysipelotrichia</taxon>
        <taxon>Erysipelotrichales</taxon>
        <taxon>Erysipelotrichaceae</taxon>
        <taxon>Erysipelothrix</taxon>
    </lineage>
</organism>
<protein>
    <recommendedName>
        <fullName evidence="4">AlgX/AlgJ SGNH hydrolase-like domain-containing protein</fullName>
    </recommendedName>
</protein>
<dbReference type="STRING" id="1648.A2I91_07490"/>
<comment type="caution">
    <text evidence="2">The sequence shown here is derived from an EMBL/GenBank/DDBJ whole genome shotgun (WGS) entry which is preliminary data.</text>
</comment>
<evidence type="ECO:0000256" key="1">
    <source>
        <dbReference type="SAM" id="Phobius"/>
    </source>
</evidence>
<gene>
    <name evidence="2" type="ORF">HMPREF0357_11324</name>
</gene>
<keyword evidence="1" id="KW-0812">Transmembrane</keyword>
<proteinExistence type="predicted"/>
<feature type="transmembrane region" description="Helical" evidence="1">
    <location>
        <begin position="20"/>
        <end position="37"/>
    </location>
</feature>
<keyword evidence="1" id="KW-1133">Transmembrane helix</keyword>
<sequence>MNTVNPILRQGGITVLKKKIVIIIFSLMLFITTLSLLSPDRKNSDLEYRSLAQFPSADIQEVLNGTYFQELETYQLDQLVFRDSILKSSSKIDKLLLKSIRKNHFISNSGYILEFEDYQEQTLSSLQESLDKPISNLQNLKNVSEKSGGQFIFIDIPQKYDFHNELFPNYFATNTMHKLEYNNTLRTQADKASVQTISGSDVFLKNGLLEPYYKTDNHYTADASLLIYQELLETINDPRIQTRPISNYERIVYESPFIGNNSRTMADTSYSKGEIFYYLKPQNQSLPKYKRYEDSSPSDEPVMIADETISLYGNYMNGDKANTVIKTKRDNLPKILFIGDSFANALEYLSIYDFNEVHSLDLRSYKGNVYEYIEKNKFDVIVFVRNTQLNLIENE</sequence>
<keyword evidence="3" id="KW-1185">Reference proteome</keyword>
<dbReference type="AlphaFoldDB" id="E7FXE7"/>
<dbReference type="Proteomes" id="UP000003028">
    <property type="component" value="Unassembled WGS sequence"/>
</dbReference>
<accession>E7FXE7</accession>
<keyword evidence="1" id="KW-0472">Membrane</keyword>
<name>E7FXE7_ERYRH</name>
<dbReference type="EMBL" id="ACLK02000003">
    <property type="protein sequence ID" value="EFY08171.1"/>
    <property type="molecule type" value="Genomic_DNA"/>
</dbReference>
<evidence type="ECO:0000313" key="3">
    <source>
        <dbReference type="Proteomes" id="UP000003028"/>
    </source>
</evidence>
<evidence type="ECO:0008006" key="4">
    <source>
        <dbReference type="Google" id="ProtNLM"/>
    </source>
</evidence>
<evidence type="ECO:0000313" key="2">
    <source>
        <dbReference type="EMBL" id="EFY08171.1"/>
    </source>
</evidence>